<name>A0A3B1BQ50_9ZZZZ</name>
<dbReference type="PROSITE" id="PS50113">
    <property type="entry name" value="PAC"/>
    <property type="match status" value="1"/>
</dbReference>
<evidence type="ECO:0000256" key="4">
    <source>
        <dbReference type="ARBA" id="ARBA00022679"/>
    </source>
</evidence>
<proteinExistence type="predicted"/>
<dbReference type="PRINTS" id="PR00344">
    <property type="entry name" value="BCTRLSENSOR"/>
</dbReference>
<dbReference type="PROSITE" id="PS50109">
    <property type="entry name" value="HIS_KIN"/>
    <property type="match status" value="1"/>
</dbReference>
<reference evidence="16" key="1">
    <citation type="submission" date="2018-06" db="EMBL/GenBank/DDBJ databases">
        <authorList>
            <person name="Zhirakovskaya E."/>
        </authorList>
    </citation>
    <scope>NUCLEOTIDE SEQUENCE</scope>
</reference>
<evidence type="ECO:0000256" key="10">
    <source>
        <dbReference type="ARBA" id="ARBA00023012"/>
    </source>
</evidence>
<keyword evidence="2" id="KW-1003">Cell membrane</keyword>
<dbReference type="PROSITE" id="PS50112">
    <property type="entry name" value="PAS"/>
    <property type="match status" value="1"/>
</dbReference>
<sequence>MEKINFRLWVLGPFTLALVLLLGAFIFNSFLTHKKDLEDTSYSTSLSVLKLFEEKLRSDAEVMEVAMKFILADKKLQAAMRSGDRNALMAAGRPIYHDLKQNQRITHFYVRDEKRVTKIRMNRPDDYGDTINRVTTLRAEKTQQMVYGLELGKVGYLTLRMVSPWMIDGKLAGYVELGKEIENIIGELKKIIGVEVAVTIKKKYLDRAKWEKGMLALGRNHDWDIFSESVIVSSTLSILPKKLRRVLSAHKEAFSETPRIKNSLSEISYKGKYYDVSMVSLSDIAGKNVASMVILRDISAESAADFTSVLLIIAICLFVGAVLFILFYIILSKVEVWLEKSQKELKEAKEKLEVRVVERTKELSVANERLRLEIEDRKQAENETKRLAAVVEQAAEMVMVTDKDGVIQYVNPAFENVTGYDRREVVGKKPDIIASGKHDEAFYQTLWNTISSGKVWRGRFINKKKDGSLFDSDGVISPIRGEGGAIVNYVSLQRDVTDDLKLERKLRSSQKMEAIGTLAGGIAHDFNNILTSIIAYAELAHNDLKEGSEAKGNLDAALKAGTRAKELVAEILAFSRDGERAVSPVYVQAVVRDTLNILRPIIPSTVSIRENINDNLPPVMAHRTHLTQVVMNLCTNAEHSMRENGGVLDISLEGFEVDEDFALLYSTVSPGSYVRLTISDEGHGMDKETAERVFEPFFTTKKVGEGTGMGLSVVHGIVRDHGGLITVYSEPGQGTTFSVYLPILEGI</sequence>
<evidence type="ECO:0000256" key="2">
    <source>
        <dbReference type="ARBA" id="ARBA00022475"/>
    </source>
</evidence>
<keyword evidence="10" id="KW-0902">Two-component regulatory system</keyword>
<dbReference type="GO" id="GO:0005886">
    <property type="term" value="C:plasma membrane"/>
    <property type="evidence" value="ECO:0007669"/>
    <property type="project" value="UniProtKB-SubCell"/>
</dbReference>
<evidence type="ECO:0000256" key="11">
    <source>
        <dbReference type="SAM" id="Coils"/>
    </source>
</evidence>
<dbReference type="SMART" id="SM00086">
    <property type="entry name" value="PAC"/>
    <property type="match status" value="1"/>
</dbReference>
<evidence type="ECO:0000259" key="13">
    <source>
        <dbReference type="PROSITE" id="PS50109"/>
    </source>
</evidence>
<accession>A0A3B1BQ50</accession>
<dbReference type="Gene3D" id="3.30.450.20">
    <property type="entry name" value="PAS domain"/>
    <property type="match status" value="1"/>
</dbReference>
<protein>
    <submittedName>
        <fullName evidence="16">Diguanylate cyclase/phosphodiesterase (GGDEF &amp; EAL domains) with PAS/PAC sensor(S)</fullName>
    </submittedName>
</protein>
<dbReference type="InterPro" id="IPR000700">
    <property type="entry name" value="PAS-assoc_C"/>
</dbReference>
<feature type="domain" description="Histidine kinase" evidence="13">
    <location>
        <begin position="521"/>
        <end position="745"/>
    </location>
</feature>
<dbReference type="AlphaFoldDB" id="A0A3B1BQ50"/>
<dbReference type="SUPFAM" id="SSF103190">
    <property type="entry name" value="Sensory domain-like"/>
    <property type="match status" value="1"/>
</dbReference>
<comment type="subcellular location">
    <subcellularLocation>
        <location evidence="1">Cell membrane</location>
        <topology evidence="1">Multi-pass membrane protein</topology>
    </subcellularLocation>
</comment>
<keyword evidence="12" id="KW-0472">Membrane</keyword>
<feature type="transmembrane region" description="Helical" evidence="12">
    <location>
        <begin position="6"/>
        <end position="27"/>
    </location>
</feature>
<dbReference type="CDD" id="cd00082">
    <property type="entry name" value="HisKA"/>
    <property type="match status" value="1"/>
</dbReference>
<dbReference type="InterPro" id="IPR035965">
    <property type="entry name" value="PAS-like_dom_sf"/>
</dbReference>
<evidence type="ECO:0000256" key="3">
    <source>
        <dbReference type="ARBA" id="ARBA00022553"/>
    </source>
</evidence>
<dbReference type="Pfam" id="PF13426">
    <property type="entry name" value="PAS_9"/>
    <property type="match status" value="1"/>
</dbReference>
<keyword evidence="3" id="KW-0597">Phosphoprotein</keyword>
<dbReference type="InterPro" id="IPR003661">
    <property type="entry name" value="HisK_dim/P_dom"/>
</dbReference>
<dbReference type="Pfam" id="PF02518">
    <property type="entry name" value="HATPase_c"/>
    <property type="match status" value="1"/>
</dbReference>
<keyword evidence="5 12" id="KW-0812">Transmembrane</keyword>
<dbReference type="InterPro" id="IPR000014">
    <property type="entry name" value="PAS"/>
</dbReference>
<dbReference type="NCBIfam" id="TIGR00229">
    <property type="entry name" value="sensory_box"/>
    <property type="match status" value="1"/>
</dbReference>
<evidence type="ECO:0000256" key="9">
    <source>
        <dbReference type="ARBA" id="ARBA00022989"/>
    </source>
</evidence>
<dbReference type="SUPFAM" id="SSF55874">
    <property type="entry name" value="ATPase domain of HSP90 chaperone/DNA topoisomerase II/histidine kinase"/>
    <property type="match status" value="1"/>
</dbReference>
<dbReference type="GO" id="GO:0000155">
    <property type="term" value="F:phosphorelay sensor kinase activity"/>
    <property type="evidence" value="ECO:0007669"/>
    <property type="project" value="InterPro"/>
</dbReference>
<dbReference type="SMART" id="SM00388">
    <property type="entry name" value="HisKA"/>
    <property type="match status" value="1"/>
</dbReference>
<keyword evidence="7" id="KW-0418">Kinase</keyword>
<evidence type="ECO:0000256" key="5">
    <source>
        <dbReference type="ARBA" id="ARBA00022692"/>
    </source>
</evidence>
<dbReference type="Gene3D" id="3.30.565.10">
    <property type="entry name" value="Histidine kinase-like ATPase, C-terminal domain"/>
    <property type="match status" value="1"/>
</dbReference>
<evidence type="ECO:0000259" key="15">
    <source>
        <dbReference type="PROSITE" id="PS50113"/>
    </source>
</evidence>
<evidence type="ECO:0000256" key="7">
    <source>
        <dbReference type="ARBA" id="ARBA00022777"/>
    </source>
</evidence>
<dbReference type="SUPFAM" id="SSF55785">
    <property type="entry name" value="PYP-like sensor domain (PAS domain)"/>
    <property type="match status" value="1"/>
</dbReference>
<evidence type="ECO:0000256" key="8">
    <source>
        <dbReference type="ARBA" id="ARBA00022840"/>
    </source>
</evidence>
<evidence type="ECO:0000259" key="14">
    <source>
        <dbReference type="PROSITE" id="PS50112"/>
    </source>
</evidence>
<evidence type="ECO:0000256" key="6">
    <source>
        <dbReference type="ARBA" id="ARBA00022741"/>
    </source>
</evidence>
<feature type="domain" description="PAC" evidence="15">
    <location>
        <begin position="454"/>
        <end position="508"/>
    </location>
</feature>
<feature type="transmembrane region" description="Helical" evidence="12">
    <location>
        <begin position="309"/>
        <end position="331"/>
    </location>
</feature>
<dbReference type="InterPro" id="IPR036097">
    <property type="entry name" value="HisK_dim/P_sf"/>
</dbReference>
<dbReference type="InterPro" id="IPR004358">
    <property type="entry name" value="Sig_transdc_His_kin-like_C"/>
</dbReference>
<feature type="non-terminal residue" evidence="16">
    <location>
        <position position="747"/>
    </location>
</feature>
<dbReference type="InterPro" id="IPR001610">
    <property type="entry name" value="PAC"/>
</dbReference>
<dbReference type="InterPro" id="IPR029151">
    <property type="entry name" value="Sensor-like_sf"/>
</dbReference>
<keyword evidence="9 12" id="KW-1133">Transmembrane helix</keyword>
<dbReference type="CDD" id="cd00130">
    <property type="entry name" value="PAS"/>
    <property type="match status" value="1"/>
</dbReference>
<dbReference type="InterPro" id="IPR029150">
    <property type="entry name" value="dCache_3"/>
</dbReference>
<feature type="coiled-coil region" evidence="11">
    <location>
        <begin position="331"/>
        <end position="397"/>
    </location>
</feature>
<dbReference type="SMART" id="SM00387">
    <property type="entry name" value="HATPase_c"/>
    <property type="match status" value="1"/>
</dbReference>
<dbReference type="EMBL" id="UOGC01000036">
    <property type="protein sequence ID" value="VAX16681.1"/>
    <property type="molecule type" value="Genomic_DNA"/>
</dbReference>
<dbReference type="GO" id="GO:0005524">
    <property type="term" value="F:ATP binding"/>
    <property type="evidence" value="ECO:0007669"/>
    <property type="project" value="UniProtKB-KW"/>
</dbReference>
<dbReference type="PANTHER" id="PTHR43065">
    <property type="entry name" value="SENSOR HISTIDINE KINASE"/>
    <property type="match status" value="1"/>
</dbReference>
<organism evidence="16">
    <name type="scientific">hydrothermal vent metagenome</name>
    <dbReference type="NCBI Taxonomy" id="652676"/>
    <lineage>
        <taxon>unclassified sequences</taxon>
        <taxon>metagenomes</taxon>
        <taxon>ecological metagenomes</taxon>
    </lineage>
</organism>
<gene>
    <name evidence="16" type="ORF">MNBD_NITROSPINAE01-517</name>
</gene>
<keyword evidence="4" id="KW-0808">Transferase</keyword>
<keyword evidence="11" id="KW-0175">Coiled coil</keyword>
<evidence type="ECO:0000256" key="1">
    <source>
        <dbReference type="ARBA" id="ARBA00004651"/>
    </source>
</evidence>
<dbReference type="Pfam" id="PF00512">
    <property type="entry name" value="HisKA"/>
    <property type="match status" value="1"/>
</dbReference>
<dbReference type="SUPFAM" id="SSF47384">
    <property type="entry name" value="Homodimeric domain of signal transducing histidine kinase"/>
    <property type="match status" value="1"/>
</dbReference>
<keyword evidence="6" id="KW-0547">Nucleotide-binding</keyword>
<dbReference type="InterPro" id="IPR005467">
    <property type="entry name" value="His_kinase_dom"/>
</dbReference>
<dbReference type="InterPro" id="IPR036890">
    <property type="entry name" value="HATPase_C_sf"/>
</dbReference>
<evidence type="ECO:0000256" key="12">
    <source>
        <dbReference type="SAM" id="Phobius"/>
    </source>
</evidence>
<dbReference type="Gene3D" id="1.10.287.130">
    <property type="match status" value="1"/>
</dbReference>
<feature type="domain" description="PAS" evidence="14">
    <location>
        <begin position="383"/>
        <end position="428"/>
    </location>
</feature>
<dbReference type="InterPro" id="IPR003594">
    <property type="entry name" value="HATPase_dom"/>
</dbReference>
<dbReference type="Pfam" id="PF14827">
    <property type="entry name" value="dCache_3"/>
    <property type="match status" value="1"/>
</dbReference>
<keyword evidence="8" id="KW-0067">ATP-binding</keyword>
<evidence type="ECO:0000313" key="16">
    <source>
        <dbReference type="EMBL" id="VAX16681.1"/>
    </source>
</evidence>
<dbReference type="SMART" id="SM00091">
    <property type="entry name" value="PAS"/>
    <property type="match status" value="1"/>
</dbReference>
<dbReference type="PANTHER" id="PTHR43065:SF42">
    <property type="entry name" value="TWO-COMPONENT SENSOR PPRA"/>
    <property type="match status" value="1"/>
</dbReference>